<evidence type="ECO:0000256" key="5">
    <source>
        <dbReference type="ARBA" id="ARBA00022827"/>
    </source>
</evidence>
<dbReference type="PROSITE" id="PS00018">
    <property type="entry name" value="EF_HAND_1"/>
    <property type="match status" value="1"/>
</dbReference>
<dbReference type="PANTHER" id="PTHR45754">
    <property type="entry name" value="METHYLENETETRAHYDROFOLATE REDUCTASE"/>
    <property type="match status" value="1"/>
</dbReference>
<evidence type="ECO:0000313" key="8">
    <source>
        <dbReference type="EMBL" id="CAH1636903.1"/>
    </source>
</evidence>
<evidence type="ECO:0000256" key="7">
    <source>
        <dbReference type="RuleBase" id="RU004254"/>
    </source>
</evidence>
<keyword evidence="4" id="KW-0285">Flavoprotein</keyword>
<comment type="cofactor">
    <cofactor evidence="1">
        <name>FAD</name>
        <dbReference type="ChEBI" id="CHEBI:57692"/>
    </cofactor>
</comment>
<dbReference type="InterPro" id="IPR003171">
    <property type="entry name" value="Mehydrof_redctse-like"/>
</dbReference>
<keyword evidence="6" id="KW-0560">Oxidoreductase</keyword>
<accession>A0A9P0HWX7</accession>
<comment type="similarity">
    <text evidence="3">Belongs to the methylenetetrahydrofolate reductase family.</text>
</comment>
<dbReference type="GO" id="GO:0005829">
    <property type="term" value="C:cytosol"/>
    <property type="evidence" value="ECO:0007669"/>
    <property type="project" value="TreeGrafter"/>
</dbReference>
<dbReference type="CDD" id="cd00537">
    <property type="entry name" value="MTHFR"/>
    <property type="match status" value="1"/>
</dbReference>
<name>A0A9P0HWX7_SPOLI</name>
<dbReference type="GO" id="GO:0009086">
    <property type="term" value="P:methionine biosynthetic process"/>
    <property type="evidence" value="ECO:0007669"/>
    <property type="project" value="TreeGrafter"/>
</dbReference>
<evidence type="ECO:0000313" key="9">
    <source>
        <dbReference type="Proteomes" id="UP001153321"/>
    </source>
</evidence>
<dbReference type="PANTHER" id="PTHR45754:SF3">
    <property type="entry name" value="METHYLENETETRAHYDROFOLATE REDUCTASE (NADPH)"/>
    <property type="match status" value="1"/>
</dbReference>
<evidence type="ECO:0000256" key="1">
    <source>
        <dbReference type="ARBA" id="ARBA00001974"/>
    </source>
</evidence>
<dbReference type="InterPro" id="IPR029041">
    <property type="entry name" value="FAD-linked_oxidoreductase-like"/>
</dbReference>
<evidence type="ECO:0000256" key="6">
    <source>
        <dbReference type="ARBA" id="ARBA00023002"/>
    </source>
</evidence>
<dbReference type="Proteomes" id="UP001153321">
    <property type="component" value="Chromosome 14"/>
</dbReference>
<comment type="pathway">
    <text evidence="2 7">One-carbon metabolism; tetrahydrofolate interconversion.</text>
</comment>
<organism evidence="8 9">
    <name type="scientific">Spodoptera littoralis</name>
    <name type="common">Egyptian cotton leafworm</name>
    <dbReference type="NCBI Taxonomy" id="7109"/>
    <lineage>
        <taxon>Eukaryota</taxon>
        <taxon>Metazoa</taxon>
        <taxon>Ecdysozoa</taxon>
        <taxon>Arthropoda</taxon>
        <taxon>Hexapoda</taxon>
        <taxon>Insecta</taxon>
        <taxon>Pterygota</taxon>
        <taxon>Neoptera</taxon>
        <taxon>Endopterygota</taxon>
        <taxon>Lepidoptera</taxon>
        <taxon>Glossata</taxon>
        <taxon>Ditrysia</taxon>
        <taxon>Noctuoidea</taxon>
        <taxon>Noctuidae</taxon>
        <taxon>Amphipyrinae</taxon>
        <taxon>Spodoptera</taxon>
    </lineage>
</organism>
<sequence length="274" mass="30971">MAGTSKLTELIQNKGNFSYSFEVTPDVSEEDIDNLRVEPLFFSVTWHAKTHQCKDLNIAPLKIALKLNSKQKNVLLHLSCDMMKTTYLTDLLAMLQENGICNLFLVLGEGFDASNSDFVNTTEMIKFIREKTGQYFCIGIAGYPGCSDEKLKQIKEKVDAGANFLLTQAFFDVDAFKNLKDSCEKMGVRVPLIPGVFSFETPKQLDGFINMCKIKVSEDLLKAVGDNEKMNRPCTDIIKQLIKQLNSICNITHYHFFTINKLNDVQKLIEGIKE</sequence>
<proteinExistence type="inferred from homology"/>
<evidence type="ECO:0000256" key="4">
    <source>
        <dbReference type="ARBA" id="ARBA00022630"/>
    </source>
</evidence>
<dbReference type="Pfam" id="PF02219">
    <property type="entry name" value="MTHFR"/>
    <property type="match status" value="1"/>
</dbReference>
<dbReference type="GO" id="GO:0004489">
    <property type="term" value="F:methylenetetrahydrofolate reductase [NAD(P)H] activity"/>
    <property type="evidence" value="ECO:0007669"/>
    <property type="project" value="InterPro"/>
</dbReference>
<reference evidence="8" key="1">
    <citation type="submission" date="2022-02" db="EMBL/GenBank/DDBJ databases">
        <authorList>
            <person name="King R."/>
        </authorList>
    </citation>
    <scope>NUCLEOTIDE SEQUENCE</scope>
</reference>
<evidence type="ECO:0000256" key="2">
    <source>
        <dbReference type="ARBA" id="ARBA00004777"/>
    </source>
</evidence>
<dbReference type="InterPro" id="IPR018247">
    <property type="entry name" value="EF_Hand_1_Ca_BS"/>
</dbReference>
<dbReference type="GO" id="GO:0035999">
    <property type="term" value="P:tetrahydrofolate interconversion"/>
    <property type="evidence" value="ECO:0007669"/>
    <property type="project" value="TreeGrafter"/>
</dbReference>
<keyword evidence="5" id="KW-0274">FAD</keyword>
<gene>
    <name evidence="8" type="ORF">SPLIT_LOCUS2264</name>
</gene>
<dbReference type="SUPFAM" id="SSF51730">
    <property type="entry name" value="FAD-linked oxidoreductase"/>
    <property type="match status" value="1"/>
</dbReference>
<dbReference type="EMBL" id="LR824545">
    <property type="protein sequence ID" value="CAH1636903.1"/>
    <property type="molecule type" value="Genomic_DNA"/>
</dbReference>
<protein>
    <recommendedName>
        <fullName evidence="10">Methylenetetrahydrofolate reductase (NAD(P)H)</fullName>
    </recommendedName>
</protein>
<dbReference type="AlphaFoldDB" id="A0A9P0HWX7"/>
<evidence type="ECO:0008006" key="10">
    <source>
        <dbReference type="Google" id="ProtNLM"/>
    </source>
</evidence>
<evidence type="ECO:0000256" key="3">
    <source>
        <dbReference type="ARBA" id="ARBA00006743"/>
    </source>
</evidence>
<dbReference type="Gene3D" id="3.20.20.220">
    <property type="match status" value="1"/>
</dbReference>
<dbReference type="GO" id="GO:0071949">
    <property type="term" value="F:FAD binding"/>
    <property type="evidence" value="ECO:0007669"/>
    <property type="project" value="TreeGrafter"/>
</dbReference>
<keyword evidence="9" id="KW-1185">Reference proteome</keyword>